<comment type="similarity">
    <text evidence="5">Belongs to the 2H phosphoesterase superfamily. USB1 family.</text>
</comment>
<sequence length="317" mass="34784">MGLVDYSSLSSSSADESQPAGPPSKRRRRHAGGESQSDSGLPPLPDMFHDLYASTVRQSVADDPSLHQGRKRQNPHIAGNWPTHIYLEWHPSKVQHDVLVALVEKTQKQIGCANRLHSFLTSDLGTHLPLHISLSKPLSLPASIKDDFLDGVEESIRSGGMSPFSIKPAGLAWHKSPDSDRSFFVLRVATASTAMADKHHDGGESLMQGTNPELMQLLVKCNKVATNFGQPPLYQQTHDEPAHAAFHISIGWTLGRLDDETCLEVLGNFKDNAFREIHSWHIPVDTVKTKIGNIVSRTPLTLTRPGKKEGVDNLIGV</sequence>
<dbReference type="Gene3D" id="3.90.1140.10">
    <property type="entry name" value="Cyclic phosphodiesterase"/>
    <property type="match status" value="1"/>
</dbReference>
<dbReference type="GO" id="GO:0016829">
    <property type="term" value="F:lyase activity"/>
    <property type="evidence" value="ECO:0007669"/>
    <property type="project" value="UniProtKB-KW"/>
</dbReference>
<accession>A0A167X847</accession>
<evidence type="ECO:0000313" key="8">
    <source>
        <dbReference type="Proteomes" id="UP000078544"/>
    </source>
</evidence>
<comment type="subcellular location">
    <subcellularLocation>
        <location evidence="5">Nucleus</location>
    </subcellularLocation>
</comment>
<gene>
    <name evidence="5" type="primary">USB1</name>
    <name evidence="7" type="ORF">AAL_07642</name>
</gene>
<keyword evidence="4 5" id="KW-0539">Nucleus</keyword>
<evidence type="ECO:0000256" key="1">
    <source>
        <dbReference type="ARBA" id="ARBA00022722"/>
    </source>
</evidence>
<feature type="region of interest" description="Disordered" evidence="6">
    <location>
        <begin position="1"/>
        <end position="44"/>
    </location>
</feature>
<feature type="active site" description="Proton donor/acceptor" evidence="5">
    <location>
        <position position="247"/>
    </location>
</feature>
<dbReference type="HAMAP" id="MF_03040">
    <property type="entry name" value="USB1"/>
    <property type="match status" value="1"/>
</dbReference>
<feature type="active site" description="Proton donor/acceptor" evidence="5">
    <location>
        <position position="131"/>
    </location>
</feature>
<reference evidence="7 8" key="1">
    <citation type="journal article" date="2016" name="Genome Biol. Evol.">
        <title>Divergent and convergent evolution of fungal pathogenicity.</title>
        <authorList>
            <person name="Shang Y."/>
            <person name="Xiao G."/>
            <person name="Zheng P."/>
            <person name="Cen K."/>
            <person name="Zhan S."/>
            <person name="Wang C."/>
        </authorList>
    </citation>
    <scope>NUCLEOTIDE SEQUENCE [LARGE SCALE GENOMIC DNA]</scope>
    <source>
        <strain evidence="7 8">RCEF 2490</strain>
    </source>
</reference>
<dbReference type="GO" id="GO:0034477">
    <property type="term" value="P:U6 snRNA 3'-end processing"/>
    <property type="evidence" value="ECO:0007669"/>
    <property type="project" value="UniProtKB-UniRule"/>
</dbReference>
<dbReference type="InterPro" id="IPR027521">
    <property type="entry name" value="Usb1"/>
</dbReference>
<dbReference type="EC" id="3.1.4.-" evidence="5"/>
<dbReference type="STRING" id="1081109.A0A167X847"/>
<evidence type="ECO:0000256" key="6">
    <source>
        <dbReference type="SAM" id="MobiDB-lite"/>
    </source>
</evidence>
<dbReference type="OrthoDB" id="49151at2759"/>
<dbReference type="PANTHER" id="PTHR13522">
    <property type="entry name" value="U6 SNRNA PHOSPHODIESTERASE 1"/>
    <property type="match status" value="1"/>
</dbReference>
<evidence type="ECO:0000256" key="5">
    <source>
        <dbReference type="HAMAP-Rule" id="MF_03040"/>
    </source>
</evidence>
<proteinExistence type="inferred from homology"/>
<comment type="caution">
    <text evidence="7">The sequence shown here is derived from an EMBL/GenBank/DDBJ whole genome shotgun (WGS) entry which is preliminary data.</text>
</comment>
<name>A0A167X847_9HYPO</name>
<keyword evidence="1 5" id="KW-0540">Nuclease</keyword>
<keyword evidence="3" id="KW-0456">Lyase</keyword>
<dbReference type="EMBL" id="AZGY01000024">
    <property type="protein sequence ID" value="KZZ89749.1"/>
    <property type="molecule type" value="Genomic_DNA"/>
</dbReference>
<dbReference type="GO" id="GO:1990838">
    <property type="term" value="F:poly(U)-specific exoribonuclease activity, producing 3' uridine cyclic phosphate ends"/>
    <property type="evidence" value="ECO:0007669"/>
    <property type="project" value="UniProtKB-UniRule"/>
</dbReference>
<evidence type="ECO:0000313" key="7">
    <source>
        <dbReference type="EMBL" id="KZZ89749.1"/>
    </source>
</evidence>
<dbReference type="PANTHER" id="PTHR13522:SF3">
    <property type="entry name" value="U6 SNRNA PHOSPHODIESTERASE 1"/>
    <property type="match status" value="1"/>
</dbReference>
<dbReference type="GO" id="GO:0005634">
    <property type="term" value="C:nucleus"/>
    <property type="evidence" value="ECO:0007669"/>
    <property type="project" value="UniProtKB-SubCell"/>
</dbReference>
<evidence type="ECO:0000256" key="2">
    <source>
        <dbReference type="ARBA" id="ARBA00022801"/>
    </source>
</evidence>
<protein>
    <recommendedName>
        <fullName evidence="5">U6 snRNA phosphodiesterase</fullName>
        <ecNumber evidence="5">3.1.4.-</ecNumber>
    </recommendedName>
</protein>
<organism evidence="7 8">
    <name type="scientific">Moelleriella libera RCEF 2490</name>
    <dbReference type="NCBI Taxonomy" id="1081109"/>
    <lineage>
        <taxon>Eukaryota</taxon>
        <taxon>Fungi</taxon>
        <taxon>Dikarya</taxon>
        <taxon>Ascomycota</taxon>
        <taxon>Pezizomycotina</taxon>
        <taxon>Sordariomycetes</taxon>
        <taxon>Hypocreomycetidae</taxon>
        <taxon>Hypocreales</taxon>
        <taxon>Clavicipitaceae</taxon>
        <taxon>Moelleriella</taxon>
    </lineage>
</organism>
<keyword evidence="8" id="KW-1185">Reference proteome</keyword>
<evidence type="ECO:0000256" key="3">
    <source>
        <dbReference type="ARBA" id="ARBA00023239"/>
    </source>
</evidence>
<dbReference type="Proteomes" id="UP000078544">
    <property type="component" value="Unassembled WGS sequence"/>
</dbReference>
<keyword evidence="2 5" id="KW-0378">Hydrolase</keyword>
<comment type="function">
    <text evidence="5">Phosphodiesterase responsible for the U6 snRNA 3' end processing. Acts as an exoribonuclease (RNase) responsible for trimming the poly(U) tract of the last nucleotides in the pre-U6 snRNA molecule, leading to the formation of mature U6 snRNA.</text>
</comment>
<evidence type="ECO:0000256" key="4">
    <source>
        <dbReference type="ARBA" id="ARBA00023242"/>
    </source>
</evidence>
<dbReference type="AlphaFoldDB" id="A0A167X847"/>
<dbReference type="Pfam" id="PF09749">
    <property type="entry name" value="HVSL"/>
    <property type="match status" value="1"/>
</dbReference>